<dbReference type="Proteomes" id="UP000639338">
    <property type="component" value="Unassembled WGS sequence"/>
</dbReference>
<dbReference type="InterPro" id="IPR016576">
    <property type="entry name" value="Ribosomal_mL63"/>
</dbReference>
<dbReference type="OrthoDB" id="6019958at2759"/>
<dbReference type="PANTHER" id="PTHR14520:SF4">
    <property type="entry name" value="LARGE RIBOSOMAL SUBUNIT PROTEIN ML63"/>
    <property type="match status" value="1"/>
</dbReference>
<dbReference type="AlphaFoldDB" id="A0A834XXY8"/>
<name>A0A834XXY8_APHGI</name>
<dbReference type="GO" id="GO:0005761">
    <property type="term" value="C:mitochondrial ribosome"/>
    <property type="evidence" value="ECO:0007669"/>
    <property type="project" value="InterPro"/>
</dbReference>
<dbReference type="PANTHER" id="PTHR14520">
    <property type="entry name" value="MITOCHONDRIAL RIBOSOMAL PROTEIN 63"/>
    <property type="match status" value="1"/>
</dbReference>
<organism evidence="1 2">
    <name type="scientific">Aphidius gifuensis</name>
    <name type="common">Parasitoid wasp</name>
    <dbReference type="NCBI Taxonomy" id="684658"/>
    <lineage>
        <taxon>Eukaryota</taxon>
        <taxon>Metazoa</taxon>
        <taxon>Ecdysozoa</taxon>
        <taxon>Arthropoda</taxon>
        <taxon>Hexapoda</taxon>
        <taxon>Insecta</taxon>
        <taxon>Pterygota</taxon>
        <taxon>Neoptera</taxon>
        <taxon>Endopterygota</taxon>
        <taxon>Hymenoptera</taxon>
        <taxon>Apocrita</taxon>
        <taxon>Ichneumonoidea</taxon>
        <taxon>Braconidae</taxon>
        <taxon>Aphidiinae</taxon>
        <taxon>Aphidius</taxon>
    </lineage>
</organism>
<reference evidence="1 2" key="1">
    <citation type="submission" date="2020-08" db="EMBL/GenBank/DDBJ databases">
        <title>Aphidius gifuensis genome sequencing and assembly.</title>
        <authorList>
            <person name="Du Z."/>
        </authorList>
    </citation>
    <scope>NUCLEOTIDE SEQUENCE [LARGE SCALE GENOMIC DNA]</scope>
    <source>
        <strain evidence="1">YNYX2018</strain>
        <tissue evidence="1">Adults</tissue>
    </source>
</reference>
<dbReference type="EMBL" id="JACMRX010000003">
    <property type="protein sequence ID" value="KAF7993189.1"/>
    <property type="molecule type" value="Genomic_DNA"/>
</dbReference>
<sequence>MRLTRFLMHWKNKKPHGHVYRGKNRIVLEPTMKNLLDIRLDLERQERNMLILRHPYLTLEQSHGHMKDLKEPINFKHLNQAARNIKFNKHLSWEQQLGHLRVKDCWE</sequence>
<evidence type="ECO:0008006" key="3">
    <source>
        <dbReference type="Google" id="ProtNLM"/>
    </source>
</evidence>
<evidence type="ECO:0000313" key="1">
    <source>
        <dbReference type="EMBL" id="KAF7993189.1"/>
    </source>
</evidence>
<proteinExistence type="predicted"/>
<dbReference type="Pfam" id="PF14978">
    <property type="entry name" value="MRP-63"/>
    <property type="match status" value="1"/>
</dbReference>
<keyword evidence="2" id="KW-1185">Reference proteome</keyword>
<accession>A0A834XXY8</accession>
<protein>
    <recommendedName>
        <fullName evidence="3">Ribosomal protein 63, mitochondrial</fullName>
    </recommendedName>
</protein>
<dbReference type="GO" id="GO:0003735">
    <property type="term" value="F:structural constituent of ribosome"/>
    <property type="evidence" value="ECO:0007669"/>
    <property type="project" value="TreeGrafter"/>
</dbReference>
<evidence type="ECO:0000313" key="2">
    <source>
        <dbReference type="Proteomes" id="UP000639338"/>
    </source>
</evidence>
<comment type="caution">
    <text evidence="1">The sequence shown here is derived from an EMBL/GenBank/DDBJ whole genome shotgun (WGS) entry which is preliminary data.</text>
</comment>
<gene>
    <name evidence="1" type="ORF">HCN44_006249</name>
</gene>
<dbReference type="GO" id="GO:0032543">
    <property type="term" value="P:mitochondrial translation"/>
    <property type="evidence" value="ECO:0007669"/>
    <property type="project" value="TreeGrafter"/>
</dbReference>